<keyword evidence="3 6" id="KW-1133">Transmembrane helix</keyword>
<accession>A0A1I0SZ27</accession>
<feature type="transmembrane region" description="Helical" evidence="6">
    <location>
        <begin position="376"/>
        <end position="402"/>
    </location>
</feature>
<feature type="transmembrane region" description="Helical" evidence="6">
    <location>
        <begin position="251"/>
        <end position="269"/>
    </location>
</feature>
<name>A0A1I0SZ27_9NOCA</name>
<evidence type="ECO:0000256" key="4">
    <source>
        <dbReference type="ARBA" id="ARBA00023136"/>
    </source>
</evidence>
<evidence type="ECO:0000256" key="1">
    <source>
        <dbReference type="ARBA" id="ARBA00004651"/>
    </source>
</evidence>
<dbReference type="PROSITE" id="PS00217">
    <property type="entry name" value="SUGAR_TRANSPORT_2"/>
    <property type="match status" value="1"/>
</dbReference>
<evidence type="ECO:0000256" key="3">
    <source>
        <dbReference type="ARBA" id="ARBA00022989"/>
    </source>
</evidence>
<feature type="transmembrane region" description="Helical" evidence="6">
    <location>
        <begin position="408"/>
        <end position="425"/>
    </location>
</feature>
<dbReference type="GeneID" id="85484998"/>
<feature type="transmembrane region" description="Helical" evidence="6">
    <location>
        <begin position="142"/>
        <end position="165"/>
    </location>
</feature>
<dbReference type="InterPro" id="IPR011701">
    <property type="entry name" value="MFS"/>
</dbReference>
<evidence type="ECO:0000256" key="6">
    <source>
        <dbReference type="SAM" id="Phobius"/>
    </source>
</evidence>
<feature type="transmembrane region" description="Helical" evidence="6">
    <location>
        <begin position="171"/>
        <end position="191"/>
    </location>
</feature>
<sequence length="452" mass="47168">MTPPQPTRQRSGLLILALCFVTIVFDGYDLVVYGSTVPTLIAYEGWDLDTGSAGLIGSLALVGMLLGTLSVGLVTDRFGRRRIMIGSIAWFSLCMLATAFAPNEVVFGFLRFLTGIGLGGVVPTCIALTVEFAPKHRRQISNAVMFSGYSVGGVSAALLAIALLPETDFRVLYALGALPLITLLPVVVRYLPESVSYLAATGREDEARDVAARHGLVYDDIVAPVPAAAAVDTAPPVSSMRELFTPRWRRSTVLFAAANFCGLLLVYGLNTWLPQIMRSAGFALGSSLAFLLVLNLGAIVGAISASFVADRIGVQKVVTASFLLACVAIFLISLNLPAGLLFLLVAVAGLGSVGTQILVGGFCATHYPQKLGATALAWSLGIGRIGAICGPLLGGLIAGWAMGYQVNFYAFAVVAVAGALVVGSIRTQNRQDPIGSPKSPATISPTASTQTG</sequence>
<dbReference type="Gene3D" id="1.20.1250.20">
    <property type="entry name" value="MFS general substrate transporter like domains"/>
    <property type="match status" value="1"/>
</dbReference>
<evidence type="ECO:0000313" key="8">
    <source>
        <dbReference type="EMBL" id="SFA44775.1"/>
    </source>
</evidence>
<feature type="transmembrane region" description="Helical" evidence="6">
    <location>
        <begin position="53"/>
        <end position="74"/>
    </location>
</feature>
<evidence type="ECO:0000256" key="2">
    <source>
        <dbReference type="ARBA" id="ARBA00022692"/>
    </source>
</evidence>
<feature type="transmembrane region" description="Helical" evidence="6">
    <location>
        <begin position="83"/>
        <end position="102"/>
    </location>
</feature>
<dbReference type="PANTHER" id="PTHR23508:SF10">
    <property type="entry name" value="CARBOXYLIC ACID TRANSPORTER PROTEIN HOMOLOG"/>
    <property type="match status" value="1"/>
</dbReference>
<dbReference type="SUPFAM" id="SSF103473">
    <property type="entry name" value="MFS general substrate transporter"/>
    <property type="match status" value="1"/>
</dbReference>
<feature type="transmembrane region" description="Helical" evidence="6">
    <location>
        <begin position="281"/>
        <end position="305"/>
    </location>
</feature>
<dbReference type="InterPro" id="IPR005829">
    <property type="entry name" value="Sugar_transporter_CS"/>
</dbReference>
<dbReference type="Proteomes" id="UP000182054">
    <property type="component" value="Unassembled WGS sequence"/>
</dbReference>
<dbReference type="AlphaFoldDB" id="A0A1I0SZ27"/>
<organism evidence="8 9">
    <name type="scientific">Rhodococcoides kroppenstedtii</name>
    <dbReference type="NCBI Taxonomy" id="293050"/>
    <lineage>
        <taxon>Bacteria</taxon>
        <taxon>Bacillati</taxon>
        <taxon>Actinomycetota</taxon>
        <taxon>Actinomycetes</taxon>
        <taxon>Mycobacteriales</taxon>
        <taxon>Nocardiaceae</taxon>
        <taxon>Rhodococcoides</taxon>
    </lineage>
</organism>
<dbReference type="InterPro" id="IPR020846">
    <property type="entry name" value="MFS_dom"/>
</dbReference>
<dbReference type="EMBL" id="FOJN01000003">
    <property type="protein sequence ID" value="SFA44775.1"/>
    <property type="molecule type" value="Genomic_DNA"/>
</dbReference>
<feature type="domain" description="Major facilitator superfamily (MFS) profile" evidence="7">
    <location>
        <begin position="15"/>
        <end position="430"/>
    </location>
</feature>
<dbReference type="Pfam" id="PF07690">
    <property type="entry name" value="MFS_1"/>
    <property type="match status" value="1"/>
</dbReference>
<keyword evidence="4 6" id="KW-0472">Membrane</keyword>
<dbReference type="GO" id="GO:0005886">
    <property type="term" value="C:plasma membrane"/>
    <property type="evidence" value="ECO:0007669"/>
    <property type="project" value="UniProtKB-SubCell"/>
</dbReference>
<dbReference type="PROSITE" id="PS50850">
    <property type="entry name" value="MFS"/>
    <property type="match status" value="1"/>
</dbReference>
<comment type="subcellular location">
    <subcellularLocation>
        <location evidence="1">Cell membrane</location>
        <topology evidence="1">Multi-pass membrane protein</topology>
    </subcellularLocation>
</comment>
<protein>
    <submittedName>
        <fullName evidence="8">MFS transporter, AAHS family, benzoate transport protein</fullName>
    </submittedName>
</protein>
<feature type="transmembrane region" description="Helical" evidence="6">
    <location>
        <begin position="12"/>
        <end position="33"/>
    </location>
</feature>
<dbReference type="GO" id="GO:0046943">
    <property type="term" value="F:carboxylic acid transmembrane transporter activity"/>
    <property type="evidence" value="ECO:0007669"/>
    <property type="project" value="TreeGrafter"/>
</dbReference>
<dbReference type="CDD" id="cd17365">
    <property type="entry name" value="MFS_PcaK_like"/>
    <property type="match status" value="1"/>
</dbReference>
<reference evidence="8 9" key="1">
    <citation type="submission" date="2016-10" db="EMBL/GenBank/DDBJ databases">
        <authorList>
            <person name="de Groot N.N."/>
        </authorList>
    </citation>
    <scope>NUCLEOTIDE SEQUENCE [LARGE SCALE GENOMIC DNA]</scope>
    <source>
        <strain evidence="8 9">DSM 44908</strain>
    </source>
</reference>
<feature type="transmembrane region" description="Helical" evidence="6">
    <location>
        <begin position="108"/>
        <end position="130"/>
    </location>
</feature>
<proteinExistence type="predicted"/>
<feature type="transmembrane region" description="Helical" evidence="6">
    <location>
        <begin position="317"/>
        <end position="334"/>
    </location>
</feature>
<evidence type="ECO:0000259" key="7">
    <source>
        <dbReference type="PROSITE" id="PS50850"/>
    </source>
</evidence>
<dbReference type="InterPro" id="IPR036259">
    <property type="entry name" value="MFS_trans_sf"/>
</dbReference>
<dbReference type="PANTHER" id="PTHR23508">
    <property type="entry name" value="CARBOXYLIC ACID TRANSPORTER PROTEIN HOMOLOG"/>
    <property type="match status" value="1"/>
</dbReference>
<keyword evidence="2 6" id="KW-0812">Transmembrane</keyword>
<feature type="transmembrane region" description="Helical" evidence="6">
    <location>
        <begin position="340"/>
        <end position="364"/>
    </location>
</feature>
<feature type="region of interest" description="Disordered" evidence="5">
    <location>
        <begin position="430"/>
        <end position="452"/>
    </location>
</feature>
<evidence type="ECO:0000256" key="5">
    <source>
        <dbReference type="SAM" id="MobiDB-lite"/>
    </source>
</evidence>
<evidence type="ECO:0000313" key="9">
    <source>
        <dbReference type="Proteomes" id="UP000182054"/>
    </source>
</evidence>
<dbReference type="OrthoDB" id="9787026at2"/>
<gene>
    <name evidence="8" type="ORF">SAMN05444374_103143</name>
</gene>
<feature type="compositionally biased region" description="Polar residues" evidence="5">
    <location>
        <begin position="439"/>
        <end position="452"/>
    </location>
</feature>
<dbReference type="RefSeq" id="WP_068361986.1">
    <property type="nucleotide sequence ID" value="NZ_FOJN01000003.1"/>
</dbReference>